<dbReference type="AlphaFoldDB" id="A0A1Y4UZJ0"/>
<dbReference type="InterPro" id="IPR011110">
    <property type="entry name" value="Reg_prop"/>
</dbReference>
<dbReference type="InterPro" id="IPR015943">
    <property type="entry name" value="WD40/YVTN_repeat-like_dom_sf"/>
</dbReference>
<dbReference type="Gene3D" id="1.10.10.60">
    <property type="entry name" value="Homeodomain-like"/>
    <property type="match status" value="2"/>
</dbReference>
<keyword evidence="1" id="KW-0805">Transcription regulation</keyword>
<keyword evidence="4" id="KW-0812">Transmembrane</keyword>
<dbReference type="InterPro" id="IPR009057">
    <property type="entry name" value="Homeodomain-like_sf"/>
</dbReference>
<dbReference type="SUPFAM" id="SSF46689">
    <property type="entry name" value="Homeodomain-like"/>
    <property type="match status" value="1"/>
</dbReference>
<evidence type="ECO:0000259" key="5">
    <source>
        <dbReference type="PROSITE" id="PS01124"/>
    </source>
</evidence>
<feature type="domain" description="HTH araC/xylS-type" evidence="5">
    <location>
        <begin position="808"/>
        <end position="916"/>
    </location>
</feature>
<dbReference type="InterPro" id="IPR018060">
    <property type="entry name" value="HTH_AraC"/>
</dbReference>
<keyword evidence="4" id="KW-0472">Membrane</keyword>
<accession>A0A1Y4UZJ0</accession>
<gene>
    <name evidence="6" type="ORF">B5E52_19425</name>
</gene>
<dbReference type="EMBL" id="NFLW01000048">
    <property type="protein sequence ID" value="OUQ63290.1"/>
    <property type="molecule type" value="Genomic_DNA"/>
</dbReference>
<dbReference type="Gene3D" id="2.130.10.10">
    <property type="entry name" value="YVTN repeat-like/Quinoprotein amine dehydrogenase"/>
    <property type="match status" value="2"/>
</dbReference>
<name>A0A1Y4UZJ0_9BACE</name>
<dbReference type="PANTHER" id="PTHR43280:SF29">
    <property type="entry name" value="ARAC-FAMILY TRANSCRIPTIONAL REGULATOR"/>
    <property type="match status" value="1"/>
</dbReference>
<organism evidence="6 7">
    <name type="scientific">Bacteroides xylanisolvens</name>
    <dbReference type="NCBI Taxonomy" id="371601"/>
    <lineage>
        <taxon>Bacteria</taxon>
        <taxon>Pseudomonadati</taxon>
        <taxon>Bacteroidota</taxon>
        <taxon>Bacteroidia</taxon>
        <taxon>Bacteroidales</taxon>
        <taxon>Bacteroidaceae</taxon>
        <taxon>Bacteroides</taxon>
    </lineage>
</organism>
<reference evidence="7" key="1">
    <citation type="submission" date="2017-04" db="EMBL/GenBank/DDBJ databases">
        <title>Function of individual gut microbiota members based on whole genome sequencing of pure cultures obtained from chicken caecum.</title>
        <authorList>
            <person name="Medvecky M."/>
            <person name="Cejkova D."/>
            <person name="Polansky O."/>
            <person name="Karasova D."/>
            <person name="Kubasova T."/>
            <person name="Cizek A."/>
            <person name="Rychlik I."/>
        </authorList>
    </citation>
    <scope>NUCLEOTIDE SEQUENCE [LARGE SCALE GENOMIC DNA]</scope>
    <source>
        <strain evidence="7">An109</strain>
    </source>
</reference>
<dbReference type="Proteomes" id="UP000196036">
    <property type="component" value="Unassembled WGS sequence"/>
</dbReference>
<keyword evidence="4" id="KW-1133">Transmembrane helix</keyword>
<dbReference type="SUPFAM" id="SSF63829">
    <property type="entry name" value="Calcium-dependent phosphotriesterase"/>
    <property type="match status" value="2"/>
</dbReference>
<dbReference type="Pfam" id="PF12833">
    <property type="entry name" value="HTH_18"/>
    <property type="match status" value="1"/>
</dbReference>
<dbReference type="Pfam" id="PF07495">
    <property type="entry name" value="Y_Y_Y"/>
    <property type="match status" value="1"/>
</dbReference>
<protein>
    <submittedName>
        <fullName evidence="6">AraC family transcriptional regulator</fullName>
    </submittedName>
</protein>
<dbReference type="Gene3D" id="2.60.40.10">
    <property type="entry name" value="Immunoglobulins"/>
    <property type="match status" value="1"/>
</dbReference>
<dbReference type="PROSITE" id="PS01124">
    <property type="entry name" value="HTH_ARAC_FAMILY_2"/>
    <property type="match status" value="1"/>
</dbReference>
<comment type="caution">
    <text evidence="6">The sequence shown here is derived from an EMBL/GenBank/DDBJ whole genome shotgun (WGS) entry which is preliminary data.</text>
</comment>
<dbReference type="GO" id="GO:0003700">
    <property type="term" value="F:DNA-binding transcription factor activity"/>
    <property type="evidence" value="ECO:0007669"/>
    <property type="project" value="InterPro"/>
</dbReference>
<evidence type="ECO:0000313" key="6">
    <source>
        <dbReference type="EMBL" id="OUQ63290.1"/>
    </source>
</evidence>
<dbReference type="InterPro" id="IPR013783">
    <property type="entry name" value="Ig-like_fold"/>
</dbReference>
<dbReference type="RefSeq" id="WP_087318889.1">
    <property type="nucleotide sequence ID" value="NZ_JAHOJA010000013.1"/>
</dbReference>
<dbReference type="PANTHER" id="PTHR43280">
    <property type="entry name" value="ARAC-FAMILY TRANSCRIPTIONAL REGULATOR"/>
    <property type="match status" value="1"/>
</dbReference>
<evidence type="ECO:0000256" key="4">
    <source>
        <dbReference type="SAM" id="Phobius"/>
    </source>
</evidence>
<sequence>MNNLIRHITSFIFISLSLSAYPISYSFRGLSETNGLSDLTVSALYKDSVGYLWIGTATSVECFDGFRFKHYPIFGDDEKLKWVNVIAETQGNQILVGNDMGLWRINKESGKLEPFVAEVIKFGVRSLLTDAQGTLYIGSEKGLFVCKNNELEQITINADMWSSDNFIVDLNMGEKDTLWILTRSKLYSMNLSTRKITLCPCGDNDRQDYTYRKMARIGSRLYLGTMEHGVVVYDIPTGKFRDNWIDLGCNVISSLSGDGKDILYVGTDGNGVHFVSVKENKVMKSFRYEPGTNGGIRSNSVYSLLVDREGLIWVGFYQLGLDYTLYQSGLFSTYSYSPYFDSKDIPVRAIAINENERLIGSRNGLFYVDETKRRFRSFKSPQLRSNMIMCIYPFQGKYYIGTYGGGMYILDSSTLTIRDFEPSESPFVKGHVFCIKSDNDGCLWIATSMGLYQYKDGEQLNHYTSSNSKLPEGNVLDICFDSTGKGWICTATGLCIWDPSTRSIKSDVFPEGFIHKEKIRTVYEDSSHELYFLPDKGPIFISDLSMTHFRRFQPGTLLEGKDAMFMIEDREGWLWIGTNLGLYRYDKKSRIVPYTFVDGLPSSVFITCCPVIDASGTIWFGNSKGLIYLTRDLRDINEENSYPLAITDVYVNGKEPYHPAIQSEQHLYKVSLESSHKNLTICFSGFTYSDPAYMSYEYKMEGMDDDWQLLGGKSELTYYDLSSGKYQFKIRRIGEPGSEICLSVTIASSFNATLWGTILLLIAIICLSYAYYQRKKNSPALAADAIETGKPVVEEKYRKSNVSMEECHRLADELDMLMQEKRLYVNPDLKIADLASVLNVSPYTLSYVFNQFLNKNYYDYLNDYRIAEFKRLLNEDEYSKYTLSALAELCGFSSRTSFFRYFKKTTGITPNEYVQSIGRTNED</sequence>
<dbReference type="InterPro" id="IPR011123">
    <property type="entry name" value="Y_Y_Y"/>
</dbReference>
<keyword evidence="3" id="KW-0804">Transcription</keyword>
<evidence type="ECO:0000256" key="1">
    <source>
        <dbReference type="ARBA" id="ARBA00023015"/>
    </source>
</evidence>
<proteinExistence type="predicted"/>
<keyword evidence="2" id="KW-0238">DNA-binding</keyword>
<dbReference type="SMART" id="SM00342">
    <property type="entry name" value="HTH_ARAC"/>
    <property type="match status" value="1"/>
</dbReference>
<dbReference type="Pfam" id="PF07494">
    <property type="entry name" value="Reg_prop"/>
    <property type="match status" value="2"/>
</dbReference>
<dbReference type="GO" id="GO:0043565">
    <property type="term" value="F:sequence-specific DNA binding"/>
    <property type="evidence" value="ECO:0007669"/>
    <property type="project" value="InterPro"/>
</dbReference>
<evidence type="ECO:0000313" key="7">
    <source>
        <dbReference type="Proteomes" id="UP000196036"/>
    </source>
</evidence>
<evidence type="ECO:0000256" key="2">
    <source>
        <dbReference type="ARBA" id="ARBA00023125"/>
    </source>
</evidence>
<evidence type="ECO:0000256" key="3">
    <source>
        <dbReference type="ARBA" id="ARBA00023163"/>
    </source>
</evidence>
<feature type="transmembrane region" description="Helical" evidence="4">
    <location>
        <begin position="752"/>
        <end position="772"/>
    </location>
</feature>